<organism evidence="2 3">
    <name type="scientific">Cardiocondyla obscurior</name>
    <dbReference type="NCBI Taxonomy" id="286306"/>
    <lineage>
        <taxon>Eukaryota</taxon>
        <taxon>Metazoa</taxon>
        <taxon>Ecdysozoa</taxon>
        <taxon>Arthropoda</taxon>
        <taxon>Hexapoda</taxon>
        <taxon>Insecta</taxon>
        <taxon>Pterygota</taxon>
        <taxon>Neoptera</taxon>
        <taxon>Endopterygota</taxon>
        <taxon>Hymenoptera</taxon>
        <taxon>Apocrita</taxon>
        <taxon>Aculeata</taxon>
        <taxon>Formicoidea</taxon>
        <taxon>Formicidae</taxon>
        <taxon>Myrmicinae</taxon>
        <taxon>Cardiocondyla</taxon>
    </lineage>
</organism>
<sequence>MAYGKPFVVTHIAVACAQAAILTSFTAYRRSDHTQRNARLLRQRYEDLSRASSQNSTRTDSPRQADHSKENVSTLDHGDEHNHHYEASFLSNIHTPVYKELPTTSLPPRSHCRSTPSVR</sequence>
<dbReference type="EMBL" id="JADYXP020000026">
    <property type="protein sequence ID" value="KAL0100540.1"/>
    <property type="molecule type" value="Genomic_DNA"/>
</dbReference>
<keyword evidence="3" id="KW-1185">Reference proteome</keyword>
<accession>A0AAW2EC05</accession>
<protein>
    <submittedName>
        <fullName evidence="2">Uncharacterized protein</fullName>
    </submittedName>
</protein>
<proteinExistence type="predicted"/>
<feature type="compositionally biased region" description="Polar residues" evidence="1">
    <location>
        <begin position="50"/>
        <end position="59"/>
    </location>
</feature>
<evidence type="ECO:0000256" key="1">
    <source>
        <dbReference type="SAM" id="MobiDB-lite"/>
    </source>
</evidence>
<feature type="compositionally biased region" description="Basic and acidic residues" evidence="1">
    <location>
        <begin position="60"/>
        <end position="86"/>
    </location>
</feature>
<comment type="caution">
    <text evidence="2">The sequence shown here is derived from an EMBL/GenBank/DDBJ whole genome shotgun (WGS) entry which is preliminary data.</text>
</comment>
<evidence type="ECO:0000313" key="2">
    <source>
        <dbReference type="EMBL" id="KAL0100540.1"/>
    </source>
</evidence>
<name>A0AAW2EC05_9HYME</name>
<dbReference type="PROSITE" id="PS51257">
    <property type="entry name" value="PROKAR_LIPOPROTEIN"/>
    <property type="match status" value="1"/>
</dbReference>
<dbReference type="Proteomes" id="UP001430953">
    <property type="component" value="Unassembled WGS sequence"/>
</dbReference>
<reference evidence="2 3" key="1">
    <citation type="submission" date="2023-03" db="EMBL/GenBank/DDBJ databases">
        <title>High recombination rates correlate with genetic variation in Cardiocondyla obscurior ants.</title>
        <authorList>
            <person name="Errbii M."/>
        </authorList>
    </citation>
    <scope>NUCLEOTIDE SEQUENCE [LARGE SCALE GENOMIC DNA]</scope>
    <source>
        <strain evidence="2">Alpha-2009</strain>
        <tissue evidence="2">Whole body</tissue>
    </source>
</reference>
<feature type="region of interest" description="Disordered" evidence="1">
    <location>
        <begin position="100"/>
        <end position="119"/>
    </location>
</feature>
<feature type="compositionally biased region" description="Polar residues" evidence="1">
    <location>
        <begin position="102"/>
        <end position="119"/>
    </location>
</feature>
<gene>
    <name evidence="2" type="ORF">PUN28_019690</name>
</gene>
<feature type="region of interest" description="Disordered" evidence="1">
    <location>
        <begin position="42"/>
        <end position="88"/>
    </location>
</feature>
<dbReference type="AlphaFoldDB" id="A0AAW2EC05"/>
<evidence type="ECO:0000313" key="3">
    <source>
        <dbReference type="Proteomes" id="UP001430953"/>
    </source>
</evidence>